<accession>A0A225AM12</accession>
<dbReference type="RefSeq" id="XP_020118399.1">
    <property type="nucleotide sequence ID" value="XM_020269068.1"/>
</dbReference>
<dbReference type="GeneID" id="31006511"/>
<dbReference type="AlphaFoldDB" id="A0A225AM12"/>
<dbReference type="EMBL" id="LFMY01000010">
    <property type="protein sequence ID" value="OKL58278.1"/>
    <property type="molecule type" value="Genomic_DNA"/>
</dbReference>
<evidence type="ECO:0000313" key="2">
    <source>
        <dbReference type="Proteomes" id="UP000214365"/>
    </source>
</evidence>
<dbReference type="Proteomes" id="UP000214365">
    <property type="component" value="Unassembled WGS sequence"/>
</dbReference>
<sequence length="180" mass="20799">MQQPSTDDKGVHWFLRLVTDQVSLLKFLDHDRSYLIAEMTTVSFNQVSWPDQDADATDLFVFMLKSQQESDKYYKQYPNADVSKDDLWHIRDNRGVNSQGKLREYAEKHVSVNQKRRVIEAVLGIHGLAKALFPVIKQLKQLKYDQIEPFCTLLSNTALGLSESYAAVRLHLVDRRAKSQ</sequence>
<comment type="caution">
    <text evidence="1">The sequence shown here is derived from an EMBL/GenBank/DDBJ whole genome shotgun (WGS) entry which is preliminary data.</text>
</comment>
<proteinExistence type="predicted"/>
<organism evidence="1 2">
    <name type="scientific">Talaromyces atroroseus</name>
    <dbReference type="NCBI Taxonomy" id="1441469"/>
    <lineage>
        <taxon>Eukaryota</taxon>
        <taxon>Fungi</taxon>
        <taxon>Dikarya</taxon>
        <taxon>Ascomycota</taxon>
        <taxon>Pezizomycotina</taxon>
        <taxon>Eurotiomycetes</taxon>
        <taxon>Eurotiomycetidae</taxon>
        <taxon>Eurotiales</taxon>
        <taxon>Trichocomaceae</taxon>
        <taxon>Talaromyces</taxon>
        <taxon>Talaromyces sect. Trachyspermi</taxon>
    </lineage>
</organism>
<gene>
    <name evidence="1" type="ORF">UA08_06756</name>
</gene>
<keyword evidence="2" id="KW-1185">Reference proteome</keyword>
<reference evidence="1 2" key="1">
    <citation type="submission" date="2015-06" db="EMBL/GenBank/DDBJ databases">
        <title>Talaromyces atroroseus IBT 11181 draft genome.</title>
        <authorList>
            <person name="Rasmussen K.B."/>
            <person name="Rasmussen S."/>
            <person name="Petersen B."/>
            <person name="Sicheritz-Ponten T."/>
            <person name="Mortensen U.H."/>
            <person name="Thrane U."/>
        </authorList>
    </citation>
    <scope>NUCLEOTIDE SEQUENCE [LARGE SCALE GENOMIC DNA]</scope>
    <source>
        <strain evidence="1 2">IBT 11181</strain>
    </source>
</reference>
<protein>
    <submittedName>
        <fullName evidence="1">Uncharacterized protein</fullName>
    </submittedName>
</protein>
<name>A0A225AM12_TALAT</name>
<evidence type="ECO:0000313" key="1">
    <source>
        <dbReference type="EMBL" id="OKL58278.1"/>
    </source>
</evidence>